<reference evidence="1 2" key="1">
    <citation type="submission" date="2016-11" db="EMBL/GenBank/DDBJ databases">
        <authorList>
            <person name="Jaros S."/>
            <person name="Januszkiewicz K."/>
            <person name="Wedrychowicz H."/>
        </authorList>
    </citation>
    <scope>NUCLEOTIDE SEQUENCE [LARGE SCALE GENOMIC DNA]</scope>
    <source>
        <strain evidence="1 2">DSM 100565</strain>
    </source>
</reference>
<evidence type="ECO:0000313" key="1">
    <source>
        <dbReference type="EMBL" id="SHJ12865.1"/>
    </source>
</evidence>
<dbReference type="STRING" id="1447782.SAMN05444417_2896"/>
<accession>A0A1M6GS97</accession>
<organism evidence="1 2">
    <name type="scientific">Wenxinia saemankumensis</name>
    <dbReference type="NCBI Taxonomy" id="1447782"/>
    <lineage>
        <taxon>Bacteria</taxon>
        <taxon>Pseudomonadati</taxon>
        <taxon>Pseudomonadota</taxon>
        <taxon>Alphaproteobacteria</taxon>
        <taxon>Rhodobacterales</taxon>
        <taxon>Roseobacteraceae</taxon>
        <taxon>Wenxinia</taxon>
    </lineage>
</organism>
<dbReference type="EMBL" id="FQYO01000005">
    <property type="protein sequence ID" value="SHJ12865.1"/>
    <property type="molecule type" value="Genomic_DNA"/>
</dbReference>
<dbReference type="Pfam" id="PF19654">
    <property type="entry name" value="DUF6157"/>
    <property type="match status" value="1"/>
</dbReference>
<sequence>MHSTNYRDTLILPADDCRAMAKAPDKPGSVAALQYDMLMSAPYGHTSDDLLAAVTGIRRGLSEADLPALRDELFSKGQPCLRASPLMKTHGWAAHFDGSGRIALLDPTSDEVEDLAKREDITVLRGMRSKR</sequence>
<protein>
    <submittedName>
        <fullName evidence="1">Uncharacterized protein</fullName>
    </submittedName>
</protein>
<gene>
    <name evidence="1" type="ORF">SAMN05444417_2896</name>
</gene>
<dbReference type="OrthoDB" id="2361182at2"/>
<dbReference type="AlphaFoldDB" id="A0A1M6GS97"/>
<dbReference type="InterPro" id="IPR046155">
    <property type="entry name" value="DUF6157"/>
</dbReference>
<name>A0A1M6GS97_9RHOB</name>
<dbReference type="Proteomes" id="UP000184292">
    <property type="component" value="Unassembled WGS sequence"/>
</dbReference>
<evidence type="ECO:0000313" key="2">
    <source>
        <dbReference type="Proteomes" id="UP000184292"/>
    </source>
</evidence>
<keyword evidence="2" id="KW-1185">Reference proteome</keyword>
<proteinExistence type="predicted"/>
<dbReference type="RefSeq" id="WP_073332303.1">
    <property type="nucleotide sequence ID" value="NZ_FQYO01000005.1"/>
</dbReference>